<dbReference type="SUPFAM" id="SSF53098">
    <property type="entry name" value="Ribonuclease H-like"/>
    <property type="match status" value="1"/>
</dbReference>
<accession>A0A2N5T6T2</accession>
<keyword evidence="1" id="KW-0694">RNA-binding</keyword>
<dbReference type="InterPro" id="IPR050951">
    <property type="entry name" value="Retrovirus_Pol_polyprotein"/>
</dbReference>
<proteinExistence type="predicted"/>
<evidence type="ECO:0000259" key="4">
    <source>
        <dbReference type="PROSITE" id="PS50994"/>
    </source>
</evidence>
<dbReference type="GO" id="GO:0005634">
    <property type="term" value="C:nucleus"/>
    <property type="evidence" value="ECO:0007669"/>
    <property type="project" value="UniProtKB-ARBA"/>
</dbReference>
<feature type="compositionally biased region" description="Low complexity" evidence="2">
    <location>
        <begin position="268"/>
        <end position="283"/>
    </location>
</feature>
<evidence type="ECO:0000256" key="3">
    <source>
        <dbReference type="SAM" id="SignalP"/>
    </source>
</evidence>
<dbReference type="Gene3D" id="1.10.340.70">
    <property type="match status" value="1"/>
</dbReference>
<dbReference type="Gene3D" id="3.30.420.10">
    <property type="entry name" value="Ribonuclease H-like superfamily/Ribonuclease H"/>
    <property type="match status" value="1"/>
</dbReference>
<feature type="compositionally biased region" description="Polar residues" evidence="2">
    <location>
        <begin position="255"/>
        <end position="267"/>
    </location>
</feature>
<dbReference type="FunFam" id="1.10.340.70:FF:000001">
    <property type="entry name" value="Retrovirus-related Pol polyprotein from transposon gypsy-like Protein"/>
    <property type="match status" value="1"/>
</dbReference>
<keyword evidence="3" id="KW-0732">Signal</keyword>
<protein>
    <recommendedName>
        <fullName evidence="4">Integrase catalytic domain-containing protein</fullName>
    </recommendedName>
</protein>
<dbReference type="InterPro" id="IPR012337">
    <property type="entry name" value="RNaseH-like_sf"/>
</dbReference>
<dbReference type="PROSITE" id="PS50994">
    <property type="entry name" value="INTEGRASE"/>
    <property type="match status" value="1"/>
</dbReference>
<organism evidence="5 6">
    <name type="scientific">Puccinia coronata f. sp. avenae</name>
    <dbReference type="NCBI Taxonomy" id="200324"/>
    <lineage>
        <taxon>Eukaryota</taxon>
        <taxon>Fungi</taxon>
        <taxon>Dikarya</taxon>
        <taxon>Basidiomycota</taxon>
        <taxon>Pucciniomycotina</taxon>
        <taxon>Pucciniomycetes</taxon>
        <taxon>Pucciniales</taxon>
        <taxon>Pucciniaceae</taxon>
        <taxon>Puccinia</taxon>
    </lineage>
</organism>
<reference evidence="5 6" key="1">
    <citation type="submission" date="2017-11" db="EMBL/GenBank/DDBJ databases">
        <title>De novo assembly and phasing of dikaryotic genomes from two isolates of Puccinia coronata f. sp. avenae, the causal agent of oat crown rust.</title>
        <authorList>
            <person name="Miller M.E."/>
            <person name="Zhang Y."/>
            <person name="Omidvar V."/>
            <person name="Sperschneider J."/>
            <person name="Schwessinger B."/>
            <person name="Raley C."/>
            <person name="Palmer J.M."/>
            <person name="Garnica D."/>
            <person name="Upadhyaya N."/>
            <person name="Rathjen J."/>
            <person name="Taylor J.M."/>
            <person name="Park R.F."/>
            <person name="Dodds P.N."/>
            <person name="Hirsch C.D."/>
            <person name="Kianian S.F."/>
            <person name="Figueroa M."/>
        </authorList>
    </citation>
    <scope>NUCLEOTIDE SEQUENCE [LARGE SCALE GENOMIC DNA]</scope>
    <source>
        <strain evidence="5">12SD80</strain>
    </source>
</reference>
<dbReference type="PANTHER" id="PTHR37984">
    <property type="entry name" value="PROTEIN CBG26694"/>
    <property type="match status" value="1"/>
</dbReference>
<dbReference type="PANTHER" id="PTHR37984:SF5">
    <property type="entry name" value="PROTEIN NYNRIN-LIKE"/>
    <property type="match status" value="1"/>
</dbReference>
<sequence>MITLTIEQKALLAFVLILLLIEIHEEDNLPYYSDGGQATLVTFLLNEARPDLFREVTYLERTTFDSLVTKLTSKGLLEDGRSVTCEEQLKENIDCERLQDPKYFAFKKCLGALDGVLIPMTLPMHKQEAYRSRKSIISQNVLAVVNFDLEFLYVLKIPPLCSDCPLPTTSVSINRFAPLGRFMSTRRTNPGINVPITDPKAILRAARAEQRCVQRTAAHLAAETESREAAQHPLPCSPIGSPPREPSPPPPSNMHDPNSAANPNLNIPSTTPAGSTSASRTPSVDPPGRTAHQDTAEAAATREAIRVMIATQKASITDLHQPIRITLALHTEPLDPIYLRQKTRASFTDPESSLEFPDVTLKIGPCDKLGLAIYDYRLSPRPLRNEHHIATVTKSTPPSEPPRVQSEQRVLQEYHDLFPVDIPAVSDEAEAAGLFTRIIAGYTTDVFCQSLKAVLPLHLLHQLIGEAHDRLGHLGFCKTIAELRRDFFWPGMTRDTEAFVQACAVCQRTKAPTTAPTGKMLTPPIPLTPLRDLAIDFVGPLKSTSHYDMILTCTDRLLGFVRIIPVLQKDTAEKTAARFFTGWLATFGSPATIISDRDKSWTSRFWKSLMDRLNIKFHMTSAFHPQADSRSKRSNKTIGQILQTFTAKKQSRWLESLPAVEFAINLAINVLTGFSPFELIFSRRPRLFPSSDGPPDAPTTLNAWIKQRKATFPNRKFYLADAGYALQKGLITLWCAI</sequence>
<feature type="chain" id="PRO_5014995607" description="Integrase catalytic domain-containing protein" evidence="3">
    <location>
        <begin position="26"/>
        <end position="737"/>
    </location>
</feature>
<feature type="domain" description="Integrase catalytic" evidence="4">
    <location>
        <begin position="525"/>
        <end position="684"/>
    </location>
</feature>
<dbReference type="InterPro" id="IPR041588">
    <property type="entry name" value="Integrase_H2C2"/>
</dbReference>
<dbReference type="AlphaFoldDB" id="A0A2N5T6T2"/>
<dbReference type="GO" id="GO:0015074">
    <property type="term" value="P:DNA integration"/>
    <property type="evidence" value="ECO:0007669"/>
    <property type="project" value="InterPro"/>
</dbReference>
<feature type="region of interest" description="Disordered" evidence="2">
    <location>
        <begin position="219"/>
        <end position="298"/>
    </location>
</feature>
<evidence type="ECO:0000256" key="1">
    <source>
        <dbReference type="ARBA" id="ARBA00022884"/>
    </source>
</evidence>
<feature type="signal peptide" evidence="3">
    <location>
        <begin position="1"/>
        <end position="25"/>
    </location>
</feature>
<feature type="compositionally biased region" description="Pro residues" evidence="2">
    <location>
        <begin position="240"/>
        <end position="252"/>
    </location>
</feature>
<comment type="caution">
    <text evidence="5">The sequence shown here is derived from an EMBL/GenBank/DDBJ whole genome shotgun (WGS) entry which is preliminary data.</text>
</comment>
<dbReference type="InterPro" id="IPR036397">
    <property type="entry name" value="RNaseH_sf"/>
</dbReference>
<name>A0A2N5T6T2_9BASI</name>
<dbReference type="Pfam" id="PF17921">
    <property type="entry name" value="Integrase_H2C2"/>
    <property type="match status" value="1"/>
</dbReference>
<dbReference type="InterPro" id="IPR001584">
    <property type="entry name" value="Integrase_cat-core"/>
</dbReference>
<dbReference type="EMBL" id="PGCI01000688">
    <property type="protein sequence ID" value="PLW21166.1"/>
    <property type="molecule type" value="Genomic_DNA"/>
</dbReference>
<dbReference type="Proteomes" id="UP000235392">
    <property type="component" value="Unassembled WGS sequence"/>
</dbReference>
<dbReference type="GO" id="GO:0003723">
    <property type="term" value="F:RNA binding"/>
    <property type="evidence" value="ECO:0007669"/>
    <property type="project" value="UniProtKB-KW"/>
</dbReference>
<gene>
    <name evidence="5" type="ORF">PCASD_18784</name>
</gene>
<evidence type="ECO:0000256" key="2">
    <source>
        <dbReference type="SAM" id="MobiDB-lite"/>
    </source>
</evidence>
<evidence type="ECO:0000313" key="5">
    <source>
        <dbReference type="EMBL" id="PLW21166.1"/>
    </source>
</evidence>
<evidence type="ECO:0000313" key="6">
    <source>
        <dbReference type="Proteomes" id="UP000235392"/>
    </source>
</evidence>